<organism evidence="5">
    <name type="scientific">bioreactor metagenome</name>
    <dbReference type="NCBI Taxonomy" id="1076179"/>
    <lineage>
        <taxon>unclassified sequences</taxon>
        <taxon>metagenomes</taxon>
        <taxon>ecological metagenomes</taxon>
    </lineage>
</organism>
<dbReference type="Pfam" id="PF02826">
    <property type="entry name" value="2-Hacid_dh_C"/>
    <property type="match status" value="1"/>
</dbReference>
<dbReference type="InterPro" id="IPR050418">
    <property type="entry name" value="D-iso_2-hydroxyacid_DH_PdxB"/>
</dbReference>
<dbReference type="InterPro" id="IPR006140">
    <property type="entry name" value="D-isomer_DH_NAD-bd"/>
</dbReference>
<evidence type="ECO:0000256" key="1">
    <source>
        <dbReference type="ARBA" id="ARBA00005854"/>
    </source>
</evidence>
<dbReference type="EMBL" id="VSSQ01011260">
    <property type="protein sequence ID" value="MPM46395.1"/>
    <property type="molecule type" value="Genomic_DNA"/>
</dbReference>
<name>A0A644ZZJ9_9ZZZZ</name>
<evidence type="ECO:0000313" key="5">
    <source>
        <dbReference type="EMBL" id="MPM46395.1"/>
    </source>
</evidence>
<sequence length="118" mass="13140">MHVPLIPATKHLFNDETFAKMKDGAIIVNTARGGVIDTDALVRAVESGKLRGAGLDVLEIEPVPADSLLLKLNRVILSPHAAYYSEESYYQLKRRTMQNVIDVLKGRECKNIVVPRKK</sequence>
<dbReference type="InterPro" id="IPR029753">
    <property type="entry name" value="D-isomer_DH_CS"/>
</dbReference>
<reference evidence="5" key="1">
    <citation type="submission" date="2019-08" db="EMBL/GenBank/DDBJ databases">
        <authorList>
            <person name="Kucharzyk K."/>
            <person name="Murdoch R.W."/>
            <person name="Higgins S."/>
            <person name="Loffler F."/>
        </authorList>
    </citation>
    <scope>NUCLEOTIDE SEQUENCE</scope>
</reference>
<dbReference type="PANTHER" id="PTHR43761">
    <property type="entry name" value="D-ISOMER SPECIFIC 2-HYDROXYACID DEHYDROGENASE FAMILY PROTEIN (AFU_ORTHOLOGUE AFUA_1G13630)"/>
    <property type="match status" value="1"/>
</dbReference>
<evidence type="ECO:0000256" key="2">
    <source>
        <dbReference type="ARBA" id="ARBA00023002"/>
    </source>
</evidence>
<accession>A0A644ZZJ9</accession>
<dbReference type="GO" id="GO:0051287">
    <property type="term" value="F:NAD binding"/>
    <property type="evidence" value="ECO:0007669"/>
    <property type="project" value="InterPro"/>
</dbReference>
<dbReference type="PANTHER" id="PTHR43761:SF1">
    <property type="entry name" value="D-ISOMER SPECIFIC 2-HYDROXYACID DEHYDROGENASE CATALYTIC DOMAIN-CONTAINING PROTEIN-RELATED"/>
    <property type="match status" value="1"/>
</dbReference>
<evidence type="ECO:0000259" key="4">
    <source>
        <dbReference type="Pfam" id="PF02826"/>
    </source>
</evidence>
<protein>
    <submittedName>
        <fullName evidence="5">Glyoxylate/hydroxypyruvate reductase B</fullName>
        <ecNumber evidence="5">1.1.1.79</ecNumber>
    </submittedName>
</protein>
<dbReference type="AlphaFoldDB" id="A0A644ZZJ9"/>
<dbReference type="PROSITE" id="PS00671">
    <property type="entry name" value="D_2_HYDROXYACID_DH_3"/>
    <property type="match status" value="1"/>
</dbReference>
<keyword evidence="2 5" id="KW-0560">Oxidoreductase</keyword>
<gene>
    <name evidence="5" type="primary">ghrB_22</name>
    <name evidence="5" type="ORF">SDC9_93095</name>
</gene>
<keyword evidence="5" id="KW-0670">Pyruvate</keyword>
<dbReference type="SUPFAM" id="SSF51735">
    <property type="entry name" value="NAD(P)-binding Rossmann-fold domains"/>
    <property type="match status" value="1"/>
</dbReference>
<evidence type="ECO:0000256" key="3">
    <source>
        <dbReference type="ARBA" id="ARBA00023027"/>
    </source>
</evidence>
<dbReference type="InterPro" id="IPR036291">
    <property type="entry name" value="NAD(P)-bd_dom_sf"/>
</dbReference>
<dbReference type="Gene3D" id="3.40.50.720">
    <property type="entry name" value="NAD(P)-binding Rossmann-like Domain"/>
    <property type="match status" value="2"/>
</dbReference>
<comment type="similarity">
    <text evidence="1">Belongs to the D-isomer specific 2-hydroxyacid dehydrogenase family.</text>
</comment>
<keyword evidence="3" id="KW-0520">NAD</keyword>
<feature type="domain" description="D-isomer specific 2-hydroxyacid dehydrogenase NAD-binding" evidence="4">
    <location>
        <begin position="1"/>
        <end position="82"/>
    </location>
</feature>
<comment type="caution">
    <text evidence="5">The sequence shown here is derived from an EMBL/GenBank/DDBJ whole genome shotgun (WGS) entry which is preliminary data.</text>
</comment>
<proteinExistence type="inferred from homology"/>
<dbReference type="GO" id="GO:0030267">
    <property type="term" value="F:glyoxylate reductase (NADPH) activity"/>
    <property type="evidence" value="ECO:0007669"/>
    <property type="project" value="UniProtKB-EC"/>
</dbReference>
<dbReference type="EC" id="1.1.1.79" evidence="5"/>